<gene>
    <name evidence="2" type="primary">menH_4</name>
    <name evidence="2" type="ORF">BHAOGJBA_2371</name>
</gene>
<dbReference type="GO" id="GO:0046464">
    <property type="term" value="P:acylglycerol catabolic process"/>
    <property type="evidence" value="ECO:0007669"/>
    <property type="project" value="TreeGrafter"/>
</dbReference>
<dbReference type="AlphaFoldDB" id="A0AAV4ZK59"/>
<comment type="caution">
    <text evidence="2">The sequence shown here is derived from an EMBL/GenBank/DDBJ whole genome shotgun (WGS) entry which is preliminary data.</text>
</comment>
<sequence>MLADPALAEAEGCDAAEPRPGRTIGYAQGRFHDLAYVEWGDSASPHTVLCLHGLSRQGRDFDPLARALVGLGYRVICPDIVGRGKSGWLADPELYGLPQYVSDMAALIAHLGVERLDWVGTSLGGLVGMVLAGAQNTPIRRLVMNDIGPFLPWAALRGIGNRLREAPRLHHSLATAEARLRSALRDFGTLTDAQWRAMTRHSFVPEPGGTWRPHYDPAIAVAFRPGRVYNVTLWRDWDAVRCPVLLLRGETSDLLLPQTAAEMTRRGPRATLVEIPGCGHAPALFDDGQIRIITDWMGRAG</sequence>
<dbReference type="Pfam" id="PF12697">
    <property type="entry name" value="Abhydrolase_6"/>
    <property type="match status" value="1"/>
</dbReference>
<dbReference type="InterPro" id="IPR050266">
    <property type="entry name" value="AB_hydrolase_sf"/>
</dbReference>
<dbReference type="InterPro" id="IPR029058">
    <property type="entry name" value="AB_hydrolase_fold"/>
</dbReference>
<evidence type="ECO:0000313" key="2">
    <source>
        <dbReference type="EMBL" id="GJD88850.1"/>
    </source>
</evidence>
<dbReference type="InterPro" id="IPR000073">
    <property type="entry name" value="AB_hydrolase_1"/>
</dbReference>
<dbReference type="SUPFAM" id="SSF53474">
    <property type="entry name" value="alpha/beta-Hydrolases"/>
    <property type="match status" value="1"/>
</dbReference>
<accession>A0AAV4ZK59</accession>
<dbReference type="Proteomes" id="UP001055247">
    <property type="component" value="Unassembled WGS sequence"/>
</dbReference>
<dbReference type="PANTHER" id="PTHR43798:SF5">
    <property type="entry name" value="MONOACYLGLYCEROL LIPASE ABHD6"/>
    <property type="match status" value="1"/>
</dbReference>
<organism evidence="2 3">
    <name type="scientific">Methylobacterium hispanicum</name>
    <dbReference type="NCBI Taxonomy" id="270350"/>
    <lineage>
        <taxon>Bacteria</taxon>
        <taxon>Pseudomonadati</taxon>
        <taxon>Pseudomonadota</taxon>
        <taxon>Alphaproteobacteria</taxon>
        <taxon>Hyphomicrobiales</taxon>
        <taxon>Methylobacteriaceae</taxon>
        <taxon>Methylobacterium</taxon>
    </lineage>
</organism>
<evidence type="ECO:0000259" key="1">
    <source>
        <dbReference type="Pfam" id="PF12697"/>
    </source>
</evidence>
<dbReference type="EMBL" id="BPQO01000008">
    <property type="protein sequence ID" value="GJD88850.1"/>
    <property type="molecule type" value="Genomic_DNA"/>
</dbReference>
<evidence type="ECO:0000313" key="3">
    <source>
        <dbReference type="Proteomes" id="UP001055247"/>
    </source>
</evidence>
<dbReference type="RefSeq" id="WP_082772956.1">
    <property type="nucleotide sequence ID" value="NZ_BPQO01000008.1"/>
</dbReference>
<reference evidence="2" key="2">
    <citation type="submission" date="2021-08" db="EMBL/GenBank/DDBJ databases">
        <authorList>
            <person name="Tani A."/>
            <person name="Ola A."/>
            <person name="Ogura Y."/>
            <person name="Katsura K."/>
            <person name="Hayashi T."/>
        </authorList>
    </citation>
    <scope>NUCLEOTIDE SEQUENCE</scope>
    <source>
        <strain evidence="2">DSM 16372</strain>
    </source>
</reference>
<feature type="domain" description="AB hydrolase-1" evidence="1">
    <location>
        <begin position="48"/>
        <end position="284"/>
    </location>
</feature>
<dbReference type="PANTHER" id="PTHR43798">
    <property type="entry name" value="MONOACYLGLYCEROL LIPASE"/>
    <property type="match status" value="1"/>
</dbReference>
<dbReference type="GO" id="GO:0047372">
    <property type="term" value="F:monoacylglycerol lipase activity"/>
    <property type="evidence" value="ECO:0007669"/>
    <property type="project" value="TreeGrafter"/>
</dbReference>
<dbReference type="Gene3D" id="3.40.50.1820">
    <property type="entry name" value="alpha/beta hydrolase"/>
    <property type="match status" value="1"/>
</dbReference>
<name>A0AAV4ZK59_9HYPH</name>
<keyword evidence="3" id="KW-1185">Reference proteome</keyword>
<reference evidence="2" key="1">
    <citation type="journal article" date="2016" name="Front. Microbiol.">
        <title>Genome Sequence of the Piezophilic, Mesophilic Sulfate-Reducing Bacterium Desulfovibrio indicus J2T.</title>
        <authorList>
            <person name="Cao J."/>
            <person name="Maignien L."/>
            <person name="Shao Z."/>
            <person name="Alain K."/>
            <person name="Jebbar M."/>
        </authorList>
    </citation>
    <scope>NUCLEOTIDE SEQUENCE</scope>
    <source>
        <strain evidence="2">DSM 16372</strain>
    </source>
</reference>
<dbReference type="GO" id="GO:0016020">
    <property type="term" value="C:membrane"/>
    <property type="evidence" value="ECO:0007669"/>
    <property type="project" value="TreeGrafter"/>
</dbReference>
<proteinExistence type="predicted"/>
<protein>
    <submittedName>
        <fullName evidence="2">2-succinyl-6-hydroxy-2, 4-cyclohexadiene-1-carboxylate synthase</fullName>
    </submittedName>
</protein>